<evidence type="ECO:0000313" key="1">
    <source>
        <dbReference type="EMBL" id="AFS78525.1"/>
    </source>
</evidence>
<dbReference type="OrthoDB" id="9811402at2"/>
<accession>K0B0T2</accession>
<dbReference type="InterPro" id="IPR010368">
    <property type="entry name" value="Com_YlbF"/>
</dbReference>
<dbReference type="Pfam" id="PF06133">
    <property type="entry name" value="Com_YlbF"/>
    <property type="match status" value="1"/>
</dbReference>
<dbReference type="STRING" id="1128398.Curi_c15160"/>
<gene>
    <name evidence="1" type="ordered locus">Curi_c15160</name>
</gene>
<dbReference type="AlphaFoldDB" id="K0B0T2"/>
<dbReference type="EMBL" id="CP003326">
    <property type="protein sequence ID" value="AFS78525.1"/>
    <property type="molecule type" value="Genomic_DNA"/>
</dbReference>
<dbReference type="HOGENOM" id="CLU_1923878_0_0_9"/>
<dbReference type="RefSeq" id="WP_014967661.1">
    <property type="nucleotide sequence ID" value="NC_018664.1"/>
</dbReference>
<organism evidence="1 2">
    <name type="scientific">Gottschalkia acidurici (strain ATCC 7906 / DSM 604 / BCRC 14475 / CIP 104303 / KCTC 5404 / NCIMB 10678 / 9a)</name>
    <name type="common">Clostridium acidurici</name>
    <dbReference type="NCBI Taxonomy" id="1128398"/>
    <lineage>
        <taxon>Bacteria</taxon>
        <taxon>Bacillati</taxon>
        <taxon>Bacillota</taxon>
        <taxon>Tissierellia</taxon>
        <taxon>Tissierellales</taxon>
        <taxon>Gottschalkiaceae</taxon>
        <taxon>Gottschalkia</taxon>
    </lineage>
</organism>
<sequence>MSSKVNPLDKARELGYAILQSVEYENLIKAEEDYYNDPDATLLVKRLNDKKSEYNLLDDKSDKENEINKLQQAIENNTAIQNLYQCKNRYNKLLTNIDNIIKFITNESERTSIDTVHEKRGCNGCSGCCKK</sequence>
<name>K0B0T2_GOTA9</name>
<dbReference type="InterPro" id="IPR023378">
    <property type="entry name" value="YheA/YmcA-like_dom_sf"/>
</dbReference>
<evidence type="ECO:0000313" key="2">
    <source>
        <dbReference type="Proteomes" id="UP000006094"/>
    </source>
</evidence>
<evidence type="ECO:0008006" key="3">
    <source>
        <dbReference type="Google" id="ProtNLM"/>
    </source>
</evidence>
<protein>
    <recommendedName>
        <fullName evidence="3">YlbF family regulator</fullName>
    </recommendedName>
</protein>
<keyword evidence="2" id="KW-1185">Reference proteome</keyword>
<dbReference type="Gene3D" id="1.20.1500.10">
    <property type="entry name" value="YheA/YmcA-like"/>
    <property type="match status" value="1"/>
</dbReference>
<reference evidence="1 2" key="1">
    <citation type="journal article" date="2012" name="PLoS ONE">
        <title>The purine-utilizing bacterium Clostridium acidurici 9a: a genome-guided metabolic reconsideration.</title>
        <authorList>
            <person name="Hartwich K."/>
            <person name="Poehlein A."/>
            <person name="Daniel R."/>
        </authorList>
    </citation>
    <scope>NUCLEOTIDE SEQUENCE [LARGE SCALE GENOMIC DNA]</scope>
    <source>
        <strain evidence="2">ATCC 7906 / DSM 604 / BCRC 14475 / CIP 104303 / KCTC 5404 / NCIMB 10678 / 9a</strain>
    </source>
</reference>
<dbReference type="KEGG" id="cad:Curi_c15160"/>
<dbReference type="Proteomes" id="UP000006094">
    <property type="component" value="Chromosome"/>
</dbReference>
<proteinExistence type="predicted"/>
<dbReference type="SUPFAM" id="SSF158622">
    <property type="entry name" value="YheA/YmcA-like"/>
    <property type="match status" value="1"/>
</dbReference>